<evidence type="ECO:0000256" key="1">
    <source>
        <dbReference type="SAM" id="MobiDB-lite"/>
    </source>
</evidence>
<evidence type="ECO:0000313" key="2">
    <source>
        <dbReference type="EMBL" id="KAK8091178.1"/>
    </source>
</evidence>
<gene>
    <name evidence="2" type="ORF">PG994_000683</name>
</gene>
<evidence type="ECO:0000313" key="3">
    <source>
        <dbReference type="Proteomes" id="UP001480595"/>
    </source>
</evidence>
<dbReference type="Proteomes" id="UP001480595">
    <property type="component" value="Unassembled WGS sequence"/>
</dbReference>
<keyword evidence="3" id="KW-1185">Reference proteome</keyword>
<feature type="compositionally biased region" description="Polar residues" evidence="1">
    <location>
        <begin position="1"/>
        <end position="26"/>
    </location>
</feature>
<accession>A0ABR1X6W9</accession>
<dbReference type="RefSeq" id="XP_066722724.1">
    <property type="nucleotide sequence ID" value="XM_066852092.1"/>
</dbReference>
<name>A0ABR1X6W9_9PEZI</name>
<proteinExistence type="predicted"/>
<dbReference type="GeneID" id="92085155"/>
<comment type="caution">
    <text evidence="2">The sequence shown here is derived from an EMBL/GenBank/DDBJ whole genome shotgun (WGS) entry which is preliminary data.</text>
</comment>
<sequence>MSSNQEQQQQPTHIDTSSSADHQQPVTIPAAPASPQLEKATARAAKGAESWKPSFARQQSFSKEEQKHELQMTGLGSVKAGGHGFTEK</sequence>
<organism evidence="2 3">
    <name type="scientific">Apiospora phragmitis</name>
    <dbReference type="NCBI Taxonomy" id="2905665"/>
    <lineage>
        <taxon>Eukaryota</taxon>
        <taxon>Fungi</taxon>
        <taxon>Dikarya</taxon>
        <taxon>Ascomycota</taxon>
        <taxon>Pezizomycotina</taxon>
        <taxon>Sordariomycetes</taxon>
        <taxon>Xylariomycetidae</taxon>
        <taxon>Amphisphaeriales</taxon>
        <taxon>Apiosporaceae</taxon>
        <taxon>Apiospora</taxon>
    </lineage>
</organism>
<dbReference type="EMBL" id="JAQQWL010000001">
    <property type="protein sequence ID" value="KAK8091178.1"/>
    <property type="molecule type" value="Genomic_DNA"/>
</dbReference>
<feature type="region of interest" description="Disordered" evidence="1">
    <location>
        <begin position="1"/>
        <end position="88"/>
    </location>
</feature>
<protein>
    <submittedName>
        <fullName evidence="2">Uncharacterized protein</fullName>
    </submittedName>
</protein>
<reference evidence="2 3" key="1">
    <citation type="submission" date="2023-01" db="EMBL/GenBank/DDBJ databases">
        <title>Analysis of 21 Apiospora genomes using comparative genomics revels a genus with tremendous synthesis potential of carbohydrate active enzymes and secondary metabolites.</title>
        <authorList>
            <person name="Sorensen T."/>
        </authorList>
    </citation>
    <scope>NUCLEOTIDE SEQUENCE [LARGE SCALE GENOMIC DNA]</scope>
    <source>
        <strain evidence="2 3">CBS 135458</strain>
    </source>
</reference>
<feature type="compositionally biased region" description="Gly residues" evidence="1">
    <location>
        <begin position="79"/>
        <end position="88"/>
    </location>
</feature>